<name>A0A971D0I0_9BIFI</name>
<dbReference type="EMBL" id="JAAXZR010000026">
    <property type="protein sequence ID" value="NLT80319.1"/>
    <property type="molecule type" value="Genomic_DNA"/>
</dbReference>
<feature type="transmembrane region" description="Helical" evidence="1">
    <location>
        <begin position="124"/>
        <end position="148"/>
    </location>
</feature>
<sequence>MLFGQILIYGPVAFFGLLFLFSYLREPRQFRNAIYLTIFLILLATCLLFGFGQEWMVLPVLLAVVACPVVVVLFLIWNSVLVIRHEGLSMSTALPAVLAVVIVMYLVMVPLLSLLHAPAWLNGIASLIVFEGLWFFFSFVALLVYSWFYRLLPRKRHYDYIIVHGAGLDGTKPTPLLRGRLETALRLWNRQGRSPLLIVSGGQGADEEVSEAAAMKAYLVNERQVPESSVLSEDKSTTTLENLRFSKQIMDAHSGGARYRCALVTSDYHVFRAAEYAHKVGVSADGVGSHTKGYYWPTAFIREFIAISVAHKWPYLVIAGFWLLSVAVELIRVFVH</sequence>
<dbReference type="Gene3D" id="3.40.50.620">
    <property type="entry name" value="HUPs"/>
    <property type="match status" value="1"/>
</dbReference>
<dbReference type="Proteomes" id="UP000767327">
    <property type="component" value="Unassembled WGS sequence"/>
</dbReference>
<gene>
    <name evidence="3" type="ORF">GXW98_08575</name>
</gene>
<evidence type="ECO:0000313" key="3">
    <source>
        <dbReference type="EMBL" id="NLT80319.1"/>
    </source>
</evidence>
<accession>A0A971D0I0</accession>
<keyword evidence="1" id="KW-0812">Transmembrane</keyword>
<dbReference type="CDD" id="cd06259">
    <property type="entry name" value="YdcF-like"/>
    <property type="match status" value="1"/>
</dbReference>
<reference evidence="3" key="2">
    <citation type="submission" date="2020-01" db="EMBL/GenBank/DDBJ databases">
        <authorList>
            <person name="Campanaro S."/>
        </authorList>
    </citation>
    <scope>NUCLEOTIDE SEQUENCE</scope>
    <source>
        <strain evidence="3">AS01afH2WH_6</strain>
    </source>
</reference>
<dbReference type="Pfam" id="PF02698">
    <property type="entry name" value="DUF218"/>
    <property type="match status" value="1"/>
</dbReference>
<feature type="transmembrane region" description="Helical" evidence="1">
    <location>
        <begin position="313"/>
        <end position="335"/>
    </location>
</feature>
<keyword evidence="1" id="KW-0472">Membrane</keyword>
<dbReference type="PANTHER" id="PTHR30336:SF4">
    <property type="entry name" value="ENVELOPE BIOGENESIS FACTOR ELYC"/>
    <property type="match status" value="1"/>
</dbReference>
<evidence type="ECO:0000259" key="2">
    <source>
        <dbReference type="Pfam" id="PF02698"/>
    </source>
</evidence>
<feature type="transmembrane region" description="Helical" evidence="1">
    <location>
        <begin position="57"/>
        <end position="81"/>
    </location>
</feature>
<dbReference type="PANTHER" id="PTHR30336">
    <property type="entry name" value="INNER MEMBRANE PROTEIN, PROBABLE PERMEASE"/>
    <property type="match status" value="1"/>
</dbReference>
<comment type="caution">
    <text evidence="3">The sequence shown here is derived from an EMBL/GenBank/DDBJ whole genome shotgun (WGS) entry which is preliminary data.</text>
</comment>
<dbReference type="AlphaFoldDB" id="A0A971D0I0"/>
<dbReference type="GO" id="GO:0000270">
    <property type="term" value="P:peptidoglycan metabolic process"/>
    <property type="evidence" value="ECO:0007669"/>
    <property type="project" value="TreeGrafter"/>
</dbReference>
<evidence type="ECO:0000256" key="1">
    <source>
        <dbReference type="SAM" id="Phobius"/>
    </source>
</evidence>
<feature type="domain" description="DUF218" evidence="2">
    <location>
        <begin position="159"/>
        <end position="305"/>
    </location>
</feature>
<dbReference type="GO" id="GO:0043164">
    <property type="term" value="P:Gram-negative-bacterium-type cell wall biogenesis"/>
    <property type="evidence" value="ECO:0007669"/>
    <property type="project" value="TreeGrafter"/>
</dbReference>
<dbReference type="GO" id="GO:0005886">
    <property type="term" value="C:plasma membrane"/>
    <property type="evidence" value="ECO:0007669"/>
    <property type="project" value="TreeGrafter"/>
</dbReference>
<evidence type="ECO:0000313" key="4">
    <source>
        <dbReference type="Proteomes" id="UP000767327"/>
    </source>
</evidence>
<reference evidence="3" key="1">
    <citation type="journal article" date="2020" name="Biotechnol. Biofuels">
        <title>New insights from the biogas microbiome by comprehensive genome-resolved metagenomics of nearly 1600 species originating from multiple anaerobic digesters.</title>
        <authorList>
            <person name="Campanaro S."/>
            <person name="Treu L."/>
            <person name="Rodriguez-R L.M."/>
            <person name="Kovalovszki A."/>
            <person name="Ziels R.M."/>
            <person name="Maus I."/>
            <person name="Zhu X."/>
            <person name="Kougias P.G."/>
            <person name="Basile A."/>
            <person name="Luo G."/>
            <person name="Schluter A."/>
            <person name="Konstantinidis K.T."/>
            <person name="Angelidaki I."/>
        </authorList>
    </citation>
    <scope>NUCLEOTIDE SEQUENCE</scope>
    <source>
        <strain evidence="3">AS01afH2WH_6</strain>
    </source>
</reference>
<keyword evidence="1" id="KW-1133">Transmembrane helix</keyword>
<proteinExistence type="predicted"/>
<protein>
    <submittedName>
        <fullName evidence="3">YdcF family protein</fullName>
    </submittedName>
</protein>
<dbReference type="InterPro" id="IPR051599">
    <property type="entry name" value="Cell_Envelope_Assoc"/>
</dbReference>
<organism evidence="3 4">
    <name type="scientific">Bifidobacterium crudilactis</name>
    <dbReference type="NCBI Taxonomy" id="327277"/>
    <lineage>
        <taxon>Bacteria</taxon>
        <taxon>Bacillati</taxon>
        <taxon>Actinomycetota</taxon>
        <taxon>Actinomycetes</taxon>
        <taxon>Bifidobacteriales</taxon>
        <taxon>Bifidobacteriaceae</taxon>
        <taxon>Bifidobacterium</taxon>
    </lineage>
</organism>
<dbReference type="InterPro" id="IPR014729">
    <property type="entry name" value="Rossmann-like_a/b/a_fold"/>
</dbReference>
<dbReference type="InterPro" id="IPR003848">
    <property type="entry name" value="DUF218"/>
</dbReference>
<feature type="transmembrane region" description="Helical" evidence="1">
    <location>
        <begin position="6"/>
        <end position="24"/>
    </location>
</feature>
<feature type="transmembrane region" description="Helical" evidence="1">
    <location>
        <begin position="33"/>
        <end position="51"/>
    </location>
</feature>
<feature type="transmembrane region" description="Helical" evidence="1">
    <location>
        <begin position="93"/>
        <end position="112"/>
    </location>
</feature>